<dbReference type="PANTHER" id="PTHR11781">
    <property type="entry name" value="IODOTHYRONINE DEIODINASE"/>
    <property type="match status" value="1"/>
</dbReference>
<comment type="caution">
    <text evidence="2">The sequence shown here is derived from an EMBL/GenBank/DDBJ whole genome shotgun (WGS) entry which is preliminary data.</text>
</comment>
<dbReference type="PANTHER" id="PTHR11781:SF22">
    <property type="entry name" value="TYPE I IODOTHYRONINE DEIODINASE"/>
    <property type="match status" value="1"/>
</dbReference>
<keyword evidence="1" id="KW-0712">Selenocysteine</keyword>
<dbReference type="GO" id="GO:0004800">
    <property type="term" value="F:thyroxine 5'-deiodinase activity"/>
    <property type="evidence" value="ECO:0007669"/>
    <property type="project" value="InterPro"/>
</dbReference>
<dbReference type="Pfam" id="PF00837">
    <property type="entry name" value="T4_deiodinase"/>
    <property type="match status" value="1"/>
</dbReference>
<evidence type="ECO:0000256" key="1">
    <source>
        <dbReference type="RuleBase" id="RU000676"/>
    </source>
</evidence>
<dbReference type="Gene3D" id="3.40.30.10">
    <property type="entry name" value="Glutaredoxin"/>
    <property type="match status" value="1"/>
</dbReference>
<gene>
    <name evidence="2" type="ORF">GRG538_LOCUS444</name>
</gene>
<dbReference type="InterPro" id="IPR000643">
    <property type="entry name" value="Iodothyronine_deiodinase"/>
</dbReference>
<proteinExistence type="inferred from homology"/>
<organism evidence="2 3">
    <name type="scientific">Rotaria socialis</name>
    <dbReference type="NCBI Taxonomy" id="392032"/>
    <lineage>
        <taxon>Eukaryota</taxon>
        <taxon>Metazoa</taxon>
        <taxon>Spiralia</taxon>
        <taxon>Gnathifera</taxon>
        <taxon>Rotifera</taxon>
        <taxon>Eurotatoria</taxon>
        <taxon>Bdelloidea</taxon>
        <taxon>Philodinida</taxon>
        <taxon>Philodinidae</taxon>
        <taxon>Rotaria</taxon>
    </lineage>
</organism>
<dbReference type="AlphaFoldDB" id="A0A817T0M8"/>
<reference evidence="2" key="1">
    <citation type="submission" date="2021-02" db="EMBL/GenBank/DDBJ databases">
        <authorList>
            <person name="Nowell W R."/>
        </authorList>
    </citation>
    <scope>NUCLEOTIDE SEQUENCE</scope>
</reference>
<comment type="similarity">
    <text evidence="1">Belongs to the iodothyronine deiodinase family.</text>
</comment>
<dbReference type="GO" id="GO:0042446">
    <property type="term" value="P:hormone biosynthetic process"/>
    <property type="evidence" value="ECO:0007669"/>
    <property type="project" value="UniProtKB-KW"/>
</dbReference>
<comment type="function">
    <text evidence="1">Responsible for the deiodination of T4 (3,5,3',5'-tetraiodothyronine).</text>
</comment>
<protein>
    <recommendedName>
        <fullName evidence="1">Iodothyronine deiodinase</fullName>
    </recommendedName>
</protein>
<name>A0A817T0M8_9BILA</name>
<evidence type="ECO:0000313" key="3">
    <source>
        <dbReference type="Proteomes" id="UP000663872"/>
    </source>
</evidence>
<dbReference type="EMBL" id="CAJNYT010000011">
    <property type="protein sequence ID" value="CAF3299634.1"/>
    <property type="molecule type" value="Genomic_DNA"/>
</dbReference>
<evidence type="ECO:0000313" key="2">
    <source>
        <dbReference type="EMBL" id="CAF3299634.1"/>
    </source>
</evidence>
<dbReference type="Proteomes" id="UP000663872">
    <property type="component" value="Unassembled WGS sequence"/>
</dbReference>
<keyword evidence="1" id="KW-0560">Oxidoreductase</keyword>
<keyword evidence="1" id="KW-0893">Thyroid hormones biosynthesis</keyword>
<sequence length="289" mass="34136">MSLFQHFVKLKNESIDIILTIKRMLVRPVMMVLHSLWIVITLQEKSWIENKKKLAEIDRNNSSSNDEMPNELIQGTAFTAGLCPPSLAVRSLFSVNFWIFYWNLEYQRIKLSRNLPAYLTSQGAKVPNTAQIIPVLTKKFYLFDNDKINMEIIKLRSLIKDKHFIKLSDYYNELNYPIDFMIIYIEEAHASDGWKFDRPKYSFIKNHKNIQDRLNAVKMLIEITNITKENHLSIYSDTMDNHTNHLFRAWPERLYVLHNDQILYQGQPGPSGYSIPTLDYFLKRNVKKQ</sequence>
<accession>A0A817T0M8</accession>